<reference evidence="4" key="1">
    <citation type="submission" date="2016-06" db="EMBL/GenBank/DDBJ databases">
        <title>Four novel species of enterococci isolated from chicken manure.</title>
        <authorList>
            <person name="Van Tyne D."/>
        </authorList>
    </citation>
    <scope>NUCLEOTIDE SEQUENCE [LARGE SCALE GENOMIC DNA]</scope>
    <source>
        <strain evidence="4">JM9A</strain>
    </source>
</reference>
<gene>
    <name evidence="3" type="ORF">BAU18_002748</name>
</gene>
<feature type="domain" description="6-phospho-N-acetylmuramidase N-terminal" evidence="2">
    <location>
        <begin position="2"/>
        <end position="228"/>
    </location>
</feature>
<protein>
    <recommendedName>
        <fullName evidence="5">DUF871 domain-containing protein</fullName>
    </recommendedName>
</protein>
<sequence>MLGVSVYLKDLDVSYLEQAAKIGAKYVFTSLHIPEEDFSDIDVKLPLLLETCRNNDLLLVPDVSPVTFEKLQIPAGDMEALKALGVKAVRLDYGFDDIHQLVTLQKDFILFLNASVVSLTFLQQAEAAGLDLNEIQMAHNFYPKTDTGLSASAFEADNRKLVERGLKIMAFVPGDALKRFPLYQGLPTLEKHRGVHPFVAAVELIKDFGVTDILIGDSLARFATLEMIQRYLQERVLTLPVALYGGYQDFYGQELAVRRDIPEKVVRLATPRIPKIAIEKTLQRKKGMITMENELGGRYSGEINLCREDLPFSAATNCIGFVHPEFVDLLQWVDRDTKIRFEPIDFV</sequence>
<name>A0ABV0F4Y2_9ENTE</name>
<evidence type="ECO:0000313" key="4">
    <source>
        <dbReference type="Proteomes" id="UP001429357"/>
    </source>
</evidence>
<accession>A0ABV0F4Y2</accession>
<dbReference type="Pfam" id="PF05913">
    <property type="entry name" value="MupG_C"/>
    <property type="match status" value="1"/>
</dbReference>
<dbReference type="Pfam" id="PF19200">
    <property type="entry name" value="MupG_N"/>
    <property type="match status" value="1"/>
</dbReference>
<dbReference type="Gene3D" id="2.40.100.10">
    <property type="entry name" value="Cyclophilin-like"/>
    <property type="match status" value="1"/>
</dbReference>
<proteinExistence type="predicted"/>
<dbReference type="PANTHER" id="PTHR38435">
    <property type="match status" value="1"/>
</dbReference>
<dbReference type="InterPro" id="IPR029000">
    <property type="entry name" value="Cyclophilin-like_dom_sf"/>
</dbReference>
<dbReference type="Gene3D" id="3.20.20.70">
    <property type="entry name" value="Aldolase class I"/>
    <property type="match status" value="1"/>
</dbReference>
<dbReference type="InterPro" id="IPR008589">
    <property type="entry name" value="MupG"/>
</dbReference>
<dbReference type="SUPFAM" id="SSF51445">
    <property type="entry name" value="(Trans)glycosidases"/>
    <property type="match status" value="1"/>
</dbReference>
<organism evidence="3 4">
    <name type="scientific">Enterococcus diestrammenae</name>
    <dbReference type="NCBI Taxonomy" id="1155073"/>
    <lineage>
        <taxon>Bacteria</taxon>
        <taxon>Bacillati</taxon>
        <taxon>Bacillota</taxon>
        <taxon>Bacilli</taxon>
        <taxon>Lactobacillales</taxon>
        <taxon>Enterococcaceae</taxon>
        <taxon>Enterococcus</taxon>
    </lineage>
</organism>
<dbReference type="InterPro" id="IPR043797">
    <property type="entry name" value="MupG_N"/>
</dbReference>
<evidence type="ECO:0000259" key="1">
    <source>
        <dbReference type="Pfam" id="PF05913"/>
    </source>
</evidence>
<dbReference type="InterPro" id="IPR043894">
    <property type="entry name" value="MupG_C"/>
</dbReference>
<comment type="caution">
    <text evidence="3">The sequence shown here is derived from an EMBL/GenBank/DDBJ whole genome shotgun (WGS) entry which is preliminary data.</text>
</comment>
<feature type="domain" description="6-phospho-N-acetylmuramidase C-terminal" evidence="1">
    <location>
        <begin position="254"/>
        <end position="342"/>
    </location>
</feature>
<dbReference type="SUPFAM" id="SSF50891">
    <property type="entry name" value="Cyclophilin-like"/>
    <property type="match status" value="1"/>
</dbReference>
<evidence type="ECO:0000259" key="2">
    <source>
        <dbReference type="Pfam" id="PF19200"/>
    </source>
</evidence>
<evidence type="ECO:0008006" key="5">
    <source>
        <dbReference type="Google" id="ProtNLM"/>
    </source>
</evidence>
<dbReference type="InterPro" id="IPR013785">
    <property type="entry name" value="Aldolase_TIM"/>
</dbReference>
<dbReference type="RefSeq" id="WP_161868212.1">
    <property type="nucleotide sequence ID" value="NZ_MAEI02000001.1"/>
</dbReference>
<dbReference type="PANTHER" id="PTHR38435:SF2">
    <property type="entry name" value="DUF871 DOMAIN-CONTAINING PROTEIN"/>
    <property type="match status" value="1"/>
</dbReference>
<dbReference type="InterPro" id="IPR017853">
    <property type="entry name" value="GH"/>
</dbReference>
<reference evidence="3 4" key="2">
    <citation type="submission" date="2024-02" db="EMBL/GenBank/DDBJ databases">
        <title>The Genome Sequence of Enterococcus diestrammenae JM9A.</title>
        <authorList>
            <person name="Earl A."/>
            <person name="Manson A."/>
            <person name="Gilmore M."/>
            <person name="Sanders J."/>
            <person name="Shea T."/>
            <person name="Howe W."/>
            <person name="Livny J."/>
            <person name="Cuomo C."/>
            <person name="Neafsey D."/>
            <person name="Birren B."/>
        </authorList>
    </citation>
    <scope>NUCLEOTIDE SEQUENCE [LARGE SCALE GENOMIC DNA]</scope>
    <source>
        <strain evidence="3 4">JM9A</strain>
    </source>
</reference>
<evidence type="ECO:0000313" key="3">
    <source>
        <dbReference type="EMBL" id="MEO1783129.1"/>
    </source>
</evidence>
<dbReference type="Proteomes" id="UP001429357">
    <property type="component" value="Unassembled WGS sequence"/>
</dbReference>
<keyword evidence="4" id="KW-1185">Reference proteome</keyword>
<dbReference type="EMBL" id="MAEI02000001">
    <property type="protein sequence ID" value="MEO1783129.1"/>
    <property type="molecule type" value="Genomic_DNA"/>
</dbReference>